<evidence type="ECO:0000256" key="1">
    <source>
        <dbReference type="SAM" id="SignalP"/>
    </source>
</evidence>
<dbReference type="PROSITE" id="PS51257">
    <property type="entry name" value="PROKAR_LIPOPROTEIN"/>
    <property type="match status" value="1"/>
</dbReference>
<name>A0ABU9L4K2_9FLAO</name>
<organism evidence="2 3">
    <name type="scientific">Lutimonas vermicola</name>
    <dbReference type="NCBI Taxonomy" id="414288"/>
    <lineage>
        <taxon>Bacteria</taxon>
        <taxon>Pseudomonadati</taxon>
        <taxon>Bacteroidota</taxon>
        <taxon>Flavobacteriia</taxon>
        <taxon>Flavobacteriales</taxon>
        <taxon>Flavobacteriaceae</taxon>
        <taxon>Lutimonas</taxon>
    </lineage>
</organism>
<dbReference type="RefSeq" id="WP_342160436.1">
    <property type="nucleotide sequence ID" value="NZ_JBCDNA010000002.1"/>
</dbReference>
<protein>
    <recommendedName>
        <fullName evidence="4">Lipoprotein</fullName>
    </recommendedName>
</protein>
<evidence type="ECO:0008006" key="4">
    <source>
        <dbReference type="Google" id="ProtNLM"/>
    </source>
</evidence>
<comment type="caution">
    <text evidence="2">The sequence shown here is derived from an EMBL/GenBank/DDBJ whole genome shotgun (WGS) entry which is preliminary data.</text>
</comment>
<sequence>MKTKMLSLRVFGLLAMLTLFLVSCSDDGDDGTSFLEKHGGTTWKFSVDGGTIYAQINSSESNPFEIWVSLFDACYIYDSISDTGNIEVLENKENKVVIRIDEEPSEYSLLTLSVTGDALTIQSEYYEDGVLEEDDFFILQKTSDNVDDLELCEIN</sequence>
<evidence type="ECO:0000313" key="2">
    <source>
        <dbReference type="EMBL" id="MEL4456326.1"/>
    </source>
</evidence>
<accession>A0ABU9L4K2</accession>
<evidence type="ECO:0000313" key="3">
    <source>
        <dbReference type="Proteomes" id="UP001474120"/>
    </source>
</evidence>
<keyword evidence="3" id="KW-1185">Reference proteome</keyword>
<dbReference type="Proteomes" id="UP001474120">
    <property type="component" value="Unassembled WGS sequence"/>
</dbReference>
<keyword evidence="1" id="KW-0732">Signal</keyword>
<proteinExistence type="predicted"/>
<dbReference type="EMBL" id="JBCDNA010000002">
    <property type="protein sequence ID" value="MEL4456326.1"/>
    <property type="molecule type" value="Genomic_DNA"/>
</dbReference>
<gene>
    <name evidence="2" type="ORF">AABB81_10495</name>
</gene>
<feature type="signal peptide" evidence="1">
    <location>
        <begin position="1"/>
        <end position="28"/>
    </location>
</feature>
<feature type="chain" id="PRO_5045688209" description="Lipoprotein" evidence="1">
    <location>
        <begin position="29"/>
        <end position="155"/>
    </location>
</feature>
<reference evidence="2 3" key="1">
    <citation type="submission" date="2024-04" db="EMBL/GenBank/DDBJ databases">
        <title>whole genome sequencing of Lutimonas vermicola strain IMCC1616.</title>
        <authorList>
            <person name="Bae S.S."/>
        </authorList>
    </citation>
    <scope>NUCLEOTIDE SEQUENCE [LARGE SCALE GENOMIC DNA]</scope>
    <source>
        <strain evidence="2 3">IMCC1616</strain>
    </source>
</reference>